<evidence type="ECO:0000313" key="3">
    <source>
        <dbReference type="EMBL" id="OEU15609.1"/>
    </source>
</evidence>
<dbReference type="EMBL" id="KV784359">
    <property type="protein sequence ID" value="OEU15609.1"/>
    <property type="molecule type" value="Genomic_DNA"/>
</dbReference>
<feature type="transmembrane region" description="Helical" evidence="2">
    <location>
        <begin position="788"/>
        <end position="810"/>
    </location>
</feature>
<feature type="transmembrane region" description="Helical" evidence="2">
    <location>
        <begin position="1009"/>
        <end position="1034"/>
    </location>
</feature>
<feature type="transmembrane region" description="Helical" evidence="2">
    <location>
        <begin position="309"/>
        <end position="328"/>
    </location>
</feature>
<proteinExistence type="predicted"/>
<feature type="transmembrane region" description="Helical" evidence="2">
    <location>
        <begin position="981"/>
        <end position="1003"/>
    </location>
</feature>
<evidence type="ECO:0000256" key="1">
    <source>
        <dbReference type="SAM" id="MobiDB-lite"/>
    </source>
</evidence>
<organism evidence="3 4">
    <name type="scientific">Fragilariopsis cylindrus CCMP1102</name>
    <dbReference type="NCBI Taxonomy" id="635003"/>
    <lineage>
        <taxon>Eukaryota</taxon>
        <taxon>Sar</taxon>
        <taxon>Stramenopiles</taxon>
        <taxon>Ochrophyta</taxon>
        <taxon>Bacillariophyta</taxon>
        <taxon>Bacillariophyceae</taxon>
        <taxon>Bacillariophycidae</taxon>
        <taxon>Bacillariales</taxon>
        <taxon>Bacillariaceae</taxon>
        <taxon>Fragilariopsis</taxon>
    </lineage>
</organism>
<feature type="transmembrane region" description="Helical" evidence="2">
    <location>
        <begin position="121"/>
        <end position="143"/>
    </location>
</feature>
<feature type="transmembrane region" description="Helical" evidence="2">
    <location>
        <begin position="480"/>
        <end position="499"/>
    </location>
</feature>
<feature type="compositionally biased region" description="Low complexity" evidence="1">
    <location>
        <begin position="50"/>
        <end position="59"/>
    </location>
</feature>
<dbReference type="PANTHER" id="PTHR35313">
    <property type="entry name" value="NO EXINE FORMATION 1"/>
    <property type="match status" value="1"/>
</dbReference>
<keyword evidence="2" id="KW-0472">Membrane</keyword>
<dbReference type="PANTHER" id="PTHR35313:SF1">
    <property type="entry name" value="NO EXINE FORMATION 1"/>
    <property type="match status" value="1"/>
</dbReference>
<dbReference type="Proteomes" id="UP000095751">
    <property type="component" value="Unassembled WGS sequence"/>
</dbReference>
<evidence type="ECO:0000256" key="2">
    <source>
        <dbReference type="SAM" id="Phobius"/>
    </source>
</evidence>
<feature type="transmembrane region" description="Helical" evidence="2">
    <location>
        <begin position="1076"/>
        <end position="1101"/>
    </location>
</feature>
<feature type="transmembrane region" description="Helical" evidence="2">
    <location>
        <begin position="155"/>
        <end position="173"/>
    </location>
</feature>
<feature type="transmembrane region" description="Helical" evidence="2">
    <location>
        <begin position="1046"/>
        <end position="1064"/>
    </location>
</feature>
<feature type="transmembrane region" description="Helical" evidence="2">
    <location>
        <begin position="544"/>
        <end position="566"/>
    </location>
</feature>
<dbReference type="OrthoDB" id="47619at2759"/>
<feature type="transmembrane region" description="Helical" evidence="2">
    <location>
        <begin position="185"/>
        <end position="209"/>
    </location>
</feature>
<feature type="transmembrane region" description="Helical" evidence="2">
    <location>
        <begin position="586"/>
        <end position="605"/>
    </location>
</feature>
<feature type="transmembrane region" description="Helical" evidence="2">
    <location>
        <begin position="657"/>
        <end position="675"/>
    </location>
</feature>
<evidence type="ECO:0000313" key="4">
    <source>
        <dbReference type="Proteomes" id="UP000095751"/>
    </source>
</evidence>
<feature type="transmembrane region" description="Helical" evidence="2">
    <location>
        <begin position="822"/>
        <end position="840"/>
    </location>
</feature>
<feature type="transmembrane region" description="Helical" evidence="2">
    <location>
        <begin position="1219"/>
        <end position="1240"/>
    </location>
</feature>
<protein>
    <submittedName>
        <fullName evidence="3">Uncharacterized protein</fullName>
    </submittedName>
</protein>
<feature type="compositionally biased region" description="Polar residues" evidence="1">
    <location>
        <begin position="25"/>
        <end position="37"/>
    </location>
</feature>
<feature type="compositionally biased region" description="Pro residues" evidence="1">
    <location>
        <begin position="1"/>
        <end position="23"/>
    </location>
</feature>
<keyword evidence="4" id="KW-1185">Reference proteome</keyword>
<feature type="transmembrane region" description="Helical" evidence="2">
    <location>
        <begin position="748"/>
        <end position="768"/>
    </location>
</feature>
<keyword evidence="2" id="KW-0812">Transmembrane</keyword>
<feature type="transmembrane region" description="Helical" evidence="2">
    <location>
        <begin position="340"/>
        <end position="360"/>
    </location>
</feature>
<gene>
    <name evidence="3" type="ORF">FRACYDRAFT_240302</name>
</gene>
<dbReference type="InParanoid" id="A0A1E7FBU1"/>
<feature type="transmembrane region" description="Helical" evidence="2">
    <location>
        <begin position="419"/>
        <end position="443"/>
    </location>
</feature>
<accession>A0A1E7FBU1</accession>
<feature type="transmembrane region" description="Helical" evidence="2">
    <location>
        <begin position="917"/>
        <end position="936"/>
    </location>
</feature>
<feature type="transmembrane region" description="Helical" evidence="2">
    <location>
        <begin position="258"/>
        <end position="277"/>
    </location>
</feature>
<feature type="transmembrane region" description="Helical" evidence="2">
    <location>
        <begin position="695"/>
        <end position="716"/>
    </location>
</feature>
<feature type="transmembrane region" description="Helical" evidence="2">
    <location>
        <begin position="1273"/>
        <end position="1293"/>
    </location>
</feature>
<feature type="transmembrane region" description="Helical" evidence="2">
    <location>
        <begin position="506"/>
        <end position="524"/>
    </location>
</feature>
<reference evidence="3 4" key="1">
    <citation type="submission" date="2016-09" db="EMBL/GenBank/DDBJ databases">
        <title>Extensive genetic diversity and differential bi-allelic expression allows diatom success in the polar Southern Ocean.</title>
        <authorList>
            <consortium name="DOE Joint Genome Institute"/>
            <person name="Mock T."/>
            <person name="Otillar R.P."/>
            <person name="Strauss J."/>
            <person name="Dupont C."/>
            <person name="Frickenhaus S."/>
            <person name="Maumus F."/>
            <person name="Mcmullan M."/>
            <person name="Sanges R."/>
            <person name="Schmutz J."/>
            <person name="Toseland A."/>
            <person name="Valas R."/>
            <person name="Veluchamy A."/>
            <person name="Ward B.J."/>
            <person name="Allen A."/>
            <person name="Barry K."/>
            <person name="Falciatore A."/>
            <person name="Ferrante M."/>
            <person name="Fortunato A.E."/>
            <person name="Gloeckner G."/>
            <person name="Gruber A."/>
            <person name="Hipkin R."/>
            <person name="Janech M."/>
            <person name="Kroth P."/>
            <person name="Leese F."/>
            <person name="Lindquist E."/>
            <person name="Lyon B.R."/>
            <person name="Martin J."/>
            <person name="Mayer C."/>
            <person name="Parker M."/>
            <person name="Quesneville H."/>
            <person name="Raymond J."/>
            <person name="Uhlig C."/>
            <person name="Valentin K.U."/>
            <person name="Worden A.Z."/>
            <person name="Armbrust E.V."/>
            <person name="Bowler C."/>
            <person name="Green B."/>
            <person name="Moulton V."/>
            <person name="Van Oosterhout C."/>
            <person name="Grigoriev I."/>
        </authorList>
    </citation>
    <scope>NUCLEOTIDE SEQUENCE [LARGE SCALE GENOMIC DNA]</scope>
    <source>
        <strain evidence="3 4">CCMP1102</strain>
    </source>
</reference>
<feature type="transmembrane region" description="Helical" evidence="2">
    <location>
        <begin position="380"/>
        <end position="398"/>
    </location>
</feature>
<feature type="compositionally biased region" description="Polar residues" evidence="1">
    <location>
        <begin position="60"/>
        <end position="85"/>
    </location>
</feature>
<name>A0A1E7FBU1_9STRA</name>
<keyword evidence="2" id="KW-1133">Transmembrane helix</keyword>
<feature type="transmembrane region" description="Helical" evidence="2">
    <location>
        <begin position="942"/>
        <end position="969"/>
    </location>
</feature>
<feature type="region of interest" description="Disordered" evidence="1">
    <location>
        <begin position="1"/>
        <end position="94"/>
    </location>
</feature>
<feature type="transmembrane region" description="Helical" evidence="2">
    <location>
        <begin position="1140"/>
        <end position="1160"/>
    </location>
</feature>
<feature type="transmembrane region" description="Helical" evidence="2">
    <location>
        <begin position="625"/>
        <end position="645"/>
    </location>
</feature>
<sequence length="1303" mass="142477">MRAPPPPPPPPHFPPPPPPPPRPSYGSTPVSNASRPQTYAEPYGKIQIPSSSYSSGGMSHRNTSSEQHYQQQSTSSYVLPQTPRTDVTERRKSSSMNIQSASHYDHNVASLSFLLPALASVLWWHDSIIIVQIFLFVVLVLYALDLINSRDGVAIGVWIGALGMTIGSGYGTLLQVDDNDVSGGIMILFLLQLAVEGMIFCSWACWITLQFQWLYIELPSLAAGMEKTLHSLLPPVCSAILTNHLIRLLMNYWGMDRVATLAPLLFAMFMAMGMIGMGCRSSSFDLKKQSTTTTTSDSNYTITSYSAKIHTIVLLLLPGTMHVLMFRQRIFSRLASFDELFDLVLVWTVPYILHCIILGITEESPYSLPKNMFPKLNDTSLRGTFVPLIVTTMASIAAQQRYLIPLCNAVAYQFNGHNLAATWVVSLYLTSATIISLFAMWIWGRTSTVTNELFFGEYHEDIVQLSISLSGMLLGKAFGFPWNLTPLPILAFLGLSVWITTKMMRYLVIFLFVVHAAGVVIFGYRFASINGVQIPLAIRGINVGLVRFGMAEVFGSVLIGIVVGFVTRPVGGFGASLLKRVDVPGIVLIVYSLLLTILEMTLIRQRIPENIPKREVDSDVEDSDFVYDHASAIITSCLIIGMSIFTRRRNMISRLAFIGAIAVSVGKGVAVFIDASESDSKIRSEESEERLAQRMLYRSLITSALIFVILVPSALLKPIHMKRGSRYNRTSSDGKSISSIPSVAYRNIWIYTLLILPFTLVASVPSVLSPLVMALSTHYNLSAYYNMALPLSETVGCALSLWGIATLYMLNHYLPDGGGDTWKKVSALTLLMGLGVAFSAPTVPEWIVSQNDLGISSPYAAISSLGTSLATQGHNRTGGWGILSASLATLLAITGPFELRERRHPSGRKDKTLFLRLMMFGIMFGSGISWFITILSMHQVDFLTLAIATLSCMVLSFFGTVTCVIGYFVELENFDEVVEMAKVSFGVFVVFLIVTCIPSFIVSSPSANIFGPGGCVSTFLIVASCITFCLTLALRNRTSKNQASRSIGNLSCVSCYALAAINLLGRLGVAGLDAELGVTTFMGIPTSLIGTLCISPILLLLEGEGSAETRNRVSRVSGTTKKPTKIRGITMKNLNMSNHFVPPIAVTLIVFYLVGLYSIFVRGSPLFGTNVPKSHGELLSGMLKKDTLGIMAETAIAYSHAMVISSRLIGCNFWTSSDILGPITHVAGLIATIPSAYFLLSQIWSGMKWSKAHIFLSLPLNILPILFCQGTPTIRAVAIISLLGAVFQLSVHLQNEHRSRMRI</sequence>
<dbReference type="KEGG" id="fcy:FRACYDRAFT_240302"/>
<feature type="transmembrane region" description="Helical" evidence="2">
    <location>
        <begin position="878"/>
        <end position="897"/>
    </location>
</feature>